<feature type="domain" description="Response regulatory" evidence="8">
    <location>
        <begin position="4"/>
        <end position="120"/>
    </location>
</feature>
<dbReference type="CDD" id="cd16922">
    <property type="entry name" value="HATPase_EvgS-ArcB-TorS-like"/>
    <property type="match status" value="1"/>
</dbReference>
<dbReference type="InterPro" id="IPR036890">
    <property type="entry name" value="HATPase_C_sf"/>
</dbReference>
<sequence length="968" mass="104052">MTAPVLIVDDSLTVRADLEEAFAERGIATISCSALADARAALAQRDIGLMVLDVMLPDGDGVDLLREVRATPAGAGLPVLMLSSEAQVRDRIRGMLTGSNDYVGKPYDRDRLVARAVQLLGEIGEPADAAPLVQVIDDSLTYREQLATLLREQGYQVALAHTGEEGLRAMESRRPAALVVDRVLPGIDGAAVVRKLRLDPALRTVPCILLTGDDEDGAELSALDAGADAFVRKDGDAGMLLARLAAVLRNVDDAGGMAPPQAGRRILAVDDSQTYLHQLAEVLGDEGYDMILAESGEQALEWLKVQSVDCVLLDRQMPGLSGSETCSRLKGDPATRDIPLIMLTAMEDRTAMIEGLSSGADDYVLKSSEFDVLKARVRAQLRRKQFEDENRRIRAEMMGKELEAAEMRAARELAESRAILLAELEQKNRDLEQANRLKSEFLSNMSHELRTPLNAIIGFSDLLARGAIGPLSPKQSTCVGHVLASGRHLLSLINDILDLSKVEAGKMELGLEPVDVNAALRACRSIVQDSAARRGISLEFQPCPRMEPALVDLRKFKQMVYNLLSNAVKFSRDGGGVTLSLHRARRSEVGYGENEARAHRLLPLPDGPEPEFFEVRVRDSGCGIAAADLSALFQTFSQLDASNSRQHEGSGLGLALVSRLAELHGGTVGVCSEMGLGSQFSFWLPLRPEAPASLPAGSARRALVVEDNDQAAGQLQAHLERIGFAVAAARDAEMALELARGGAPDLITIDLLAPESSGWAVLDEVMRNPQLASVPVVIVAIVAEDMKACAMGAAQLLQKPVSSQRLRDAVHALGLDKERERAPSVMIIDDAASCYALSADLAAMNCKPQCYSDGASALAALPDARPDLLIIGLALPDICGFEVLAALRNHAAAAVPILVLSEGVVGMEERRRLSSQALRIMEKDSFDRRQFLFEVGRALQQAARRRTASAVPADRTSEVGDGAHTDSR</sequence>
<feature type="modified residue" description="4-aspartylphosphate" evidence="4">
    <location>
        <position position="53"/>
    </location>
</feature>
<dbReference type="PRINTS" id="PR00344">
    <property type="entry name" value="BCTRLSENSOR"/>
</dbReference>
<feature type="domain" description="Histidine kinase" evidence="7">
    <location>
        <begin position="444"/>
        <end position="688"/>
    </location>
</feature>
<accession>A0ABV0INF6</accession>
<dbReference type="Proteomes" id="UP001462502">
    <property type="component" value="Unassembled WGS sequence"/>
</dbReference>
<dbReference type="EC" id="2.7.13.3" evidence="2"/>
<dbReference type="PANTHER" id="PTHR43547:SF2">
    <property type="entry name" value="HYBRID SIGNAL TRANSDUCTION HISTIDINE KINASE C"/>
    <property type="match status" value="1"/>
</dbReference>
<evidence type="ECO:0000256" key="1">
    <source>
        <dbReference type="ARBA" id="ARBA00000085"/>
    </source>
</evidence>
<evidence type="ECO:0000256" key="2">
    <source>
        <dbReference type="ARBA" id="ARBA00012438"/>
    </source>
</evidence>
<reference evidence="9 10" key="1">
    <citation type="submission" date="2024-05" db="EMBL/GenBank/DDBJ databases">
        <authorList>
            <person name="De Oliveira J.P."/>
            <person name="Noriler S.A."/>
            <person name="De Oliveira A.G."/>
            <person name="Sipoli D.S."/>
        </authorList>
    </citation>
    <scope>NUCLEOTIDE SEQUENCE [LARGE SCALE GENOMIC DNA]</scope>
    <source>
        <strain evidence="9 10">LABIM192</strain>
    </source>
</reference>
<evidence type="ECO:0000256" key="6">
    <source>
        <dbReference type="SAM" id="MobiDB-lite"/>
    </source>
</evidence>
<evidence type="ECO:0000313" key="9">
    <source>
        <dbReference type="EMBL" id="MEO9382804.1"/>
    </source>
</evidence>
<protein>
    <recommendedName>
        <fullName evidence="2">histidine kinase</fullName>
        <ecNumber evidence="2">2.7.13.3</ecNumber>
    </recommendedName>
</protein>
<dbReference type="InterPro" id="IPR003594">
    <property type="entry name" value="HATPase_dom"/>
</dbReference>
<comment type="caution">
    <text evidence="4">Lacks conserved residue(s) required for the propagation of feature annotation.</text>
</comment>
<feature type="modified residue" description="4-aspartylphosphate" evidence="4">
    <location>
        <position position="750"/>
    </location>
</feature>
<evidence type="ECO:0000256" key="3">
    <source>
        <dbReference type="ARBA" id="ARBA00022553"/>
    </source>
</evidence>
<evidence type="ECO:0000313" key="10">
    <source>
        <dbReference type="Proteomes" id="UP001462502"/>
    </source>
</evidence>
<dbReference type="InterPro" id="IPR003661">
    <property type="entry name" value="HisK_dim/P_dom"/>
</dbReference>
<feature type="domain" description="Response regulatory" evidence="8">
    <location>
        <begin position="823"/>
        <end position="938"/>
    </location>
</feature>
<feature type="modified residue" description="4-aspartylphosphate" evidence="4">
    <location>
        <position position="314"/>
    </location>
</feature>
<dbReference type="SMART" id="SM00387">
    <property type="entry name" value="HATPase_c"/>
    <property type="match status" value="1"/>
</dbReference>
<comment type="catalytic activity">
    <reaction evidence="1">
        <text>ATP + protein L-histidine = ADP + protein N-phospho-L-histidine.</text>
        <dbReference type="EC" id="2.7.13.3"/>
    </reaction>
</comment>
<dbReference type="InterPro" id="IPR004358">
    <property type="entry name" value="Sig_transdc_His_kin-like_C"/>
</dbReference>
<proteinExistence type="predicted"/>
<dbReference type="Gene3D" id="3.40.50.2300">
    <property type="match status" value="5"/>
</dbReference>
<feature type="domain" description="Response regulatory" evidence="8">
    <location>
        <begin position="265"/>
        <end position="381"/>
    </location>
</feature>
<dbReference type="InterPro" id="IPR036097">
    <property type="entry name" value="HisK_dim/P_sf"/>
</dbReference>
<gene>
    <name evidence="9" type="ORF">ABI908_01570</name>
</gene>
<evidence type="ECO:0000259" key="8">
    <source>
        <dbReference type="PROSITE" id="PS50110"/>
    </source>
</evidence>
<dbReference type="PROSITE" id="PS50110">
    <property type="entry name" value="RESPONSE_REGULATORY"/>
    <property type="match status" value="5"/>
</dbReference>
<dbReference type="InterPro" id="IPR001789">
    <property type="entry name" value="Sig_transdc_resp-reg_receiver"/>
</dbReference>
<dbReference type="InterPro" id="IPR011006">
    <property type="entry name" value="CheY-like_superfamily"/>
</dbReference>
<dbReference type="SMART" id="SM00388">
    <property type="entry name" value="HisKA"/>
    <property type="match status" value="1"/>
</dbReference>
<dbReference type="SUPFAM" id="SSF52172">
    <property type="entry name" value="CheY-like"/>
    <property type="match status" value="5"/>
</dbReference>
<evidence type="ECO:0000259" key="7">
    <source>
        <dbReference type="PROSITE" id="PS50109"/>
    </source>
</evidence>
<dbReference type="SUPFAM" id="SSF47384">
    <property type="entry name" value="Homodimeric domain of signal transducing histidine kinase"/>
    <property type="match status" value="1"/>
</dbReference>
<feature type="domain" description="Response regulatory" evidence="8">
    <location>
        <begin position="701"/>
        <end position="814"/>
    </location>
</feature>
<keyword evidence="10" id="KW-1185">Reference proteome</keyword>
<dbReference type="SMART" id="SM00448">
    <property type="entry name" value="REC"/>
    <property type="match status" value="5"/>
</dbReference>
<feature type="coiled-coil region" evidence="5">
    <location>
        <begin position="376"/>
        <end position="444"/>
    </location>
</feature>
<feature type="compositionally biased region" description="Basic and acidic residues" evidence="6">
    <location>
        <begin position="955"/>
        <end position="968"/>
    </location>
</feature>
<dbReference type="Gene3D" id="1.10.287.130">
    <property type="match status" value="1"/>
</dbReference>
<dbReference type="CDD" id="cd00082">
    <property type="entry name" value="HisKA"/>
    <property type="match status" value="1"/>
</dbReference>
<feature type="modified residue" description="4-aspartylphosphate" evidence="4">
    <location>
        <position position="181"/>
    </location>
</feature>
<comment type="caution">
    <text evidence="9">The sequence shown here is derived from an EMBL/GenBank/DDBJ whole genome shotgun (WGS) entry which is preliminary data.</text>
</comment>
<name>A0ABV0INF6_9NEIS</name>
<keyword evidence="5" id="KW-0175">Coiled coil</keyword>
<feature type="region of interest" description="Disordered" evidence="6">
    <location>
        <begin position="946"/>
        <end position="968"/>
    </location>
</feature>
<dbReference type="PROSITE" id="PS50109">
    <property type="entry name" value="HIS_KIN"/>
    <property type="match status" value="1"/>
</dbReference>
<dbReference type="SUPFAM" id="SSF55874">
    <property type="entry name" value="ATPase domain of HSP90 chaperone/DNA topoisomerase II/histidine kinase"/>
    <property type="match status" value="1"/>
</dbReference>
<dbReference type="Pfam" id="PF00072">
    <property type="entry name" value="Response_reg"/>
    <property type="match status" value="5"/>
</dbReference>
<dbReference type="EMBL" id="JBDXMI010000001">
    <property type="protein sequence ID" value="MEO9382804.1"/>
    <property type="molecule type" value="Genomic_DNA"/>
</dbReference>
<evidence type="ECO:0000256" key="5">
    <source>
        <dbReference type="SAM" id="Coils"/>
    </source>
</evidence>
<dbReference type="PANTHER" id="PTHR43547">
    <property type="entry name" value="TWO-COMPONENT HISTIDINE KINASE"/>
    <property type="match status" value="1"/>
</dbReference>
<keyword evidence="3 4" id="KW-0597">Phosphoprotein</keyword>
<dbReference type="Gene3D" id="3.30.565.10">
    <property type="entry name" value="Histidine kinase-like ATPase, C-terminal domain"/>
    <property type="match status" value="1"/>
</dbReference>
<dbReference type="Pfam" id="PF02518">
    <property type="entry name" value="HATPase_c"/>
    <property type="match status" value="1"/>
</dbReference>
<dbReference type="RefSeq" id="WP_347937672.1">
    <property type="nucleotide sequence ID" value="NZ_JBDXMI010000001.1"/>
</dbReference>
<dbReference type="CDD" id="cd00156">
    <property type="entry name" value="REC"/>
    <property type="match status" value="1"/>
</dbReference>
<dbReference type="Pfam" id="PF00512">
    <property type="entry name" value="HisKA"/>
    <property type="match status" value="1"/>
</dbReference>
<evidence type="ECO:0000256" key="4">
    <source>
        <dbReference type="PROSITE-ProRule" id="PRU00169"/>
    </source>
</evidence>
<feature type="domain" description="Response regulatory" evidence="8">
    <location>
        <begin position="132"/>
        <end position="248"/>
    </location>
</feature>
<dbReference type="InterPro" id="IPR005467">
    <property type="entry name" value="His_kinase_dom"/>
</dbReference>
<organism evidence="9 10">
    <name type="scientific">Chromobacterium phragmitis</name>
    <dbReference type="NCBI Taxonomy" id="2202141"/>
    <lineage>
        <taxon>Bacteria</taxon>
        <taxon>Pseudomonadati</taxon>
        <taxon>Pseudomonadota</taxon>
        <taxon>Betaproteobacteria</taxon>
        <taxon>Neisseriales</taxon>
        <taxon>Chromobacteriaceae</taxon>
        <taxon>Chromobacterium</taxon>
    </lineage>
</organism>